<organism evidence="1 2">
    <name type="scientific">Segatella copri</name>
    <dbReference type="NCBI Taxonomy" id="165179"/>
    <lineage>
        <taxon>Bacteria</taxon>
        <taxon>Pseudomonadati</taxon>
        <taxon>Bacteroidota</taxon>
        <taxon>Bacteroidia</taxon>
        <taxon>Bacteroidales</taxon>
        <taxon>Prevotellaceae</taxon>
        <taxon>Segatella</taxon>
    </lineage>
</organism>
<dbReference type="EMBL" id="VZBQ01000098">
    <property type="protein sequence ID" value="MQN89893.1"/>
    <property type="molecule type" value="Genomic_DNA"/>
</dbReference>
<dbReference type="Proteomes" id="UP000420635">
    <property type="component" value="Unassembled WGS sequence"/>
</dbReference>
<dbReference type="AlphaFoldDB" id="A0A646HLB4"/>
<comment type="caution">
    <text evidence="1">The sequence shown here is derived from an EMBL/GenBank/DDBJ whole genome shotgun (WGS) entry which is preliminary data.</text>
</comment>
<gene>
    <name evidence="1" type="ORF">F7D59_08540</name>
</gene>
<protein>
    <submittedName>
        <fullName evidence="1">Uncharacterized protein</fullName>
    </submittedName>
</protein>
<proteinExistence type="predicted"/>
<reference evidence="2" key="1">
    <citation type="submission" date="2019-09" db="EMBL/GenBank/DDBJ databases">
        <title>Distinct polysaccharide growth profiles of human intestinal Prevotella copri isolates.</title>
        <authorList>
            <person name="Fehlner-Peach H."/>
            <person name="Magnabosco C."/>
            <person name="Raghavan V."/>
            <person name="Scher J.U."/>
            <person name="Tett A."/>
            <person name="Cox L.M."/>
            <person name="Gottsegen C."/>
            <person name="Watters A."/>
            <person name="Wiltshire- Gordon J.D."/>
            <person name="Segata N."/>
            <person name="Bonneau R."/>
            <person name="Littman D.R."/>
        </authorList>
    </citation>
    <scope>NUCLEOTIDE SEQUENCE [LARGE SCALE GENOMIC DNA]</scope>
    <source>
        <strain evidence="2">iP54</strain>
    </source>
</reference>
<accession>A0A646HLB4</accession>
<evidence type="ECO:0000313" key="2">
    <source>
        <dbReference type="Proteomes" id="UP000420635"/>
    </source>
</evidence>
<sequence>MGISIEFASPDIFYALACFTYIIVGITCGIIRWCHMCQPYDKQADFFYPARRQVTFYFAATVLQFPYILCPHDADLWFYVRSFGIIYYPMCAAMMFHRYFRLGHGNRNWLSRFKFLISVGLLVVLMLLSLFHTDDTFSRNRLAWECAMGGISLLLTMDFVIEGRWLNHQIDNYHTQNYSNASDFPYAFAKKVIYQPLECFLLMWIVFLTDSRMVKMIVDLLLAAWMLLILCMILHPNRMIHSAEVKEKMEKLEAESLQLVQKEAEETENQVIAEDMVEGEKGASVKTERQIQPEEWDTVRQEVLTIVSRRYLEPSLKRVEVIGDVRNSTHSLAGKFITEIGFYQLVNAFRIRHYEQLIQDAPAAMSQEMAAEKCGFKNRWALSNARKRMKDFDYSLIEKYL</sequence>
<name>A0A646HLB4_9BACT</name>
<dbReference type="RefSeq" id="WP_153113809.1">
    <property type="nucleotide sequence ID" value="NZ_VZAS01000147.1"/>
</dbReference>
<evidence type="ECO:0000313" key="1">
    <source>
        <dbReference type="EMBL" id="MQN89893.1"/>
    </source>
</evidence>